<name>A0A9P3Q869_9MYCO</name>
<protein>
    <recommendedName>
        <fullName evidence="4">PE domain-containing protein</fullName>
    </recommendedName>
</protein>
<evidence type="ECO:0000313" key="1">
    <source>
        <dbReference type="EMBL" id="GLB84510.1"/>
    </source>
</evidence>
<dbReference type="Proteomes" id="UP001064782">
    <property type="component" value="Unassembled WGS sequence"/>
</dbReference>
<dbReference type="GeneID" id="83631861"/>
<dbReference type="EMBL" id="BRZI01000057">
    <property type="protein sequence ID" value="GLD32886.1"/>
    <property type="molecule type" value="Genomic_DNA"/>
</dbReference>
<comment type="caution">
    <text evidence="2">The sequence shown here is derived from an EMBL/GenBank/DDBJ whole genome shotgun (WGS) entry which is preliminary data.</text>
</comment>
<accession>A0A9P3Q869</accession>
<keyword evidence="3" id="KW-1185">Reference proteome</keyword>
<dbReference type="EMBL" id="BRXE01000052">
    <property type="protein sequence ID" value="GLB84510.1"/>
    <property type="molecule type" value="Genomic_DNA"/>
</dbReference>
<dbReference type="RefSeq" id="WP_236976749.1">
    <property type="nucleotide sequence ID" value="NZ_BRXE01000052.1"/>
</dbReference>
<evidence type="ECO:0008006" key="4">
    <source>
        <dbReference type="Google" id="ProtNLM"/>
    </source>
</evidence>
<evidence type="ECO:0000313" key="2">
    <source>
        <dbReference type="EMBL" id="GLD32886.1"/>
    </source>
</evidence>
<dbReference type="Proteomes" id="UP001165663">
    <property type="component" value="Unassembled WGS sequence"/>
</dbReference>
<reference evidence="2" key="1">
    <citation type="submission" date="2022-08" db="EMBL/GenBank/DDBJ databases">
        <title>Mycobacterium kiyosense sp. nov., scotochromogenic slow-glowing species isolated from respiratory specimens.</title>
        <authorList>
            <person name="Fukano H."/>
            <person name="Kazumi Y."/>
            <person name="Sakagami N."/>
            <person name="Ato M."/>
            <person name="Mitarai S."/>
            <person name="Hoshino Y."/>
        </authorList>
    </citation>
    <scope>NUCLEOTIDE SEQUENCE</scope>
    <source>
        <strain evidence="2">1413</strain>
        <strain evidence="1">SRL2020-028</strain>
    </source>
</reference>
<organism evidence="2 3">
    <name type="scientific">Mycobacterium kiyosense</name>
    <dbReference type="NCBI Taxonomy" id="2871094"/>
    <lineage>
        <taxon>Bacteria</taxon>
        <taxon>Bacillati</taxon>
        <taxon>Actinomycetota</taxon>
        <taxon>Actinomycetes</taxon>
        <taxon>Mycobacteriales</taxon>
        <taxon>Mycobacteriaceae</taxon>
        <taxon>Mycobacterium</taxon>
    </lineage>
</organism>
<sequence length="104" mass="11239">MAPNLKVDLEWLRKDARLWSGSADKLGEFASTAAGAKISSPFGQPSAGEMPYDPYALIKEFLTAYNKFSEAFSSRASKGREGMEAMSTTLVGVANAFHSTDTPR</sequence>
<evidence type="ECO:0000313" key="3">
    <source>
        <dbReference type="Proteomes" id="UP001064782"/>
    </source>
</evidence>
<gene>
    <name evidence="2" type="ORF">Mkiyose1413_47690</name>
    <name evidence="1" type="ORF">SRL2020028_37660</name>
</gene>
<dbReference type="AlphaFoldDB" id="A0A9P3Q869"/>
<proteinExistence type="predicted"/>